<dbReference type="InterPro" id="IPR043502">
    <property type="entry name" value="DNA/RNA_pol_sf"/>
</dbReference>
<dbReference type="SUPFAM" id="SSF56672">
    <property type="entry name" value="DNA/RNA polymerases"/>
    <property type="match status" value="1"/>
</dbReference>
<dbReference type="SUPFAM" id="SSF53098">
    <property type="entry name" value="Ribonuclease H-like"/>
    <property type="match status" value="1"/>
</dbReference>
<evidence type="ECO:0000256" key="1">
    <source>
        <dbReference type="SAM" id="MobiDB-lite"/>
    </source>
</evidence>
<dbReference type="GO" id="GO:0015074">
    <property type="term" value="P:DNA integration"/>
    <property type="evidence" value="ECO:0007669"/>
    <property type="project" value="InterPro"/>
</dbReference>
<dbReference type="PROSITE" id="PS50994">
    <property type="entry name" value="INTEGRASE"/>
    <property type="match status" value="1"/>
</dbReference>
<dbReference type="GO" id="GO:0003676">
    <property type="term" value="F:nucleic acid binding"/>
    <property type="evidence" value="ECO:0007669"/>
    <property type="project" value="InterPro"/>
</dbReference>
<evidence type="ECO:0000313" key="3">
    <source>
        <dbReference type="EMBL" id="GEU58485.1"/>
    </source>
</evidence>
<sequence length="482" mass="54934">MQPLPIPSEEDTQTDEKDDGRDEFFKRSLGSKPLEKVVIYNDYLDLTISIEGNLSAECRTRLIEMLRFPLDDRGRRSIPDNEEIDSRTTTLTAPKKEEELMVYLFAAYKAVSVVLLVKKDERQASIHYVNRTLHGAEVNYPPVEKLVLALVHAARRLRRLAKWVVEVEAYAIKYAPRSTIKGQVLADFLPDTMAEDSSTQEKASGPNDTLTEGESREEQKTLEATTPENLKVEADISNQVKGSYEAKGEKSKKYKEKALEMIRCFNDFQINHIPREENRKVDALSRLAAVQCEGLTKGVLIEELNERSMDTTEVNAVIEEAARTWMTPIREYIENKILPEDATKARTIQEKSRNYTIVEGILYRKSYLGPLLRCIGLQQVKYLIKKIHMGSSGMHDRPRRAVHKAMNAEFIWPSMHQDANNEISSCDSCQVYATVPKLPKNDITFVTSAWPFQKWGMDIVGPLPEAPGKIKYLIVAIDYFTK</sequence>
<feature type="region of interest" description="Disordered" evidence="1">
    <location>
        <begin position="195"/>
        <end position="230"/>
    </location>
</feature>
<dbReference type="InterPro" id="IPR036397">
    <property type="entry name" value="RNaseH_sf"/>
</dbReference>
<protein>
    <recommendedName>
        <fullName evidence="2">Integrase catalytic domain-containing protein</fullName>
    </recommendedName>
</protein>
<feature type="domain" description="Integrase catalytic" evidence="2">
    <location>
        <begin position="447"/>
        <end position="482"/>
    </location>
</feature>
<dbReference type="Pfam" id="PF17921">
    <property type="entry name" value="Integrase_H2C2"/>
    <property type="match status" value="1"/>
</dbReference>
<dbReference type="InterPro" id="IPR001584">
    <property type="entry name" value="Integrase_cat-core"/>
</dbReference>
<dbReference type="InterPro" id="IPR012337">
    <property type="entry name" value="RNaseH-like_sf"/>
</dbReference>
<feature type="region of interest" description="Disordered" evidence="1">
    <location>
        <begin position="1"/>
        <end position="21"/>
    </location>
</feature>
<evidence type="ECO:0000259" key="2">
    <source>
        <dbReference type="PROSITE" id="PS50994"/>
    </source>
</evidence>
<dbReference type="Pfam" id="PF17919">
    <property type="entry name" value="RT_RNaseH_2"/>
    <property type="match status" value="1"/>
</dbReference>
<dbReference type="Pfam" id="PF13456">
    <property type="entry name" value="RVT_3"/>
    <property type="match status" value="1"/>
</dbReference>
<gene>
    <name evidence="3" type="ORF">Tci_030463</name>
</gene>
<dbReference type="InterPro" id="IPR002156">
    <property type="entry name" value="RNaseH_domain"/>
</dbReference>
<comment type="caution">
    <text evidence="3">The sequence shown here is derived from an EMBL/GenBank/DDBJ whole genome shotgun (WGS) entry which is preliminary data.</text>
</comment>
<dbReference type="InterPro" id="IPR041588">
    <property type="entry name" value="Integrase_H2C2"/>
</dbReference>
<name>A0A6L2LE32_TANCI</name>
<dbReference type="EMBL" id="BKCJ010004011">
    <property type="protein sequence ID" value="GEU58485.1"/>
    <property type="molecule type" value="Genomic_DNA"/>
</dbReference>
<feature type="compositionally biased region" description="Polar residues" evidence="1">
    <location>
        <begin position="195"/>
        <end position="212"/>
    </location>
</feature>
<accession>A0A6L2LE32</accession>
<dbReference type="Gene3D" id="1.10.340.70">
    <property type="match status" value="1"/>
</dbReference>
<dbReference type="Gene3D" id="3.30.420.10">
    <property type="entry name" value="Ribonuclease H-like superfamily/Ribonuclease H"/>
    <property type="match status" value="2"/>
</dbReference>
<proteinExistence type="predicted"/>
<organism evidence="3">
    <name type="scientific">Tanacetum cinerariifolium</name>
    <name type="common">Dalmatian daisy</name>
    <name type="synonym">Chrysanthemum cinerariifolium</name>
    <dbReference type="NCBI Taxonomy" id="118510"/>
    <lineage>
        <taxon>Eukaryota</taxon>
        <taxon>Viridiplantae</taxon>
        <taxon>Streptophyta</taxon>
        <taxon>Embryophyta</taxon>
        <taxon>Tracheophyta</taxon>
        <taxon>Spermatophyta</taxon>
        <taxon>Magnoliopsida</taxon>
        <taxon>eudicotyledons</taxon>
        <taxon>Gunneridae</taxon>
        <taxon>Pentapetalae</taxon>
        <taxon>asterids</taxon>
        <taxon>campanulids</taxon>
        <taxon>Asterales</taxon>
        <taxon>Asteraceae</taxon>
        <taxon>Asteroideae</taxon>
        <taxon>Anthemideae</taxon>
        <taxon>Anthemidinae</taxon>
        <taxon>Tanacetum</taxon>
    </lineage>
</organism>
<dbReference type="PANTHER" id="PTHR48475:SF2">
    <property type="entry name" value="RIBONUCLEASE H"/>
    <property type="match status" value="1"/>
</dbReference>
<dbReference type="PANTHER" id="PTHR48475">
    <property type="entry name" value="RIBONUCLEASE H"/>
    <property type="match status" value="1"/>
</dbReference>
<dbReference type="AlphaFoldDB" id="A0A6L2LE32"/>
<reference evidence="3" key="1">
    <citation type="journal article" date="2019" name="Sci. Rep.">
        <title>Draft genome of Tanacetum cinerariifolium, the natural source of mosquito coil.</title>
        <authorList>
            <person name="Yamashiro T."/>
            <person name="Shiraishi A."/>
            <person name="Satake H."/>
            <person name="Nakayama K."/>
        </authorList>
    </citation>
    <scope>NUCLEOTIDE SEQUENCE</scope>
</reference>
<dbReference type="GO" id="GO:0004523">
    <property type="term" value="F:RNA-DNA hybrid ribonuclease activity"/>
    <property type="evidence" value="ECO:0007669"/>
    <property type="project" value="InterPro"/>
</dbReference>
<dbReference type="InterPro" id="IPR041577">
    <property type="entry name" value="RT_RNaseH_2"/>
</dbReference>